<evidence type="ECO:0000256" key="3">
    <source>
        <dbReference type="ARBA" id="ARBA00022884"/>
    </source>
</evidence>
<dbReference type="Pfam" id="PF23095">
    <property type="entry name" value="KH_NusA_C"/>
    <property type="match status" value="1"/>
</dbReference>
<feature type="domain" description="Transcription factor NusA N-terminal" evidence="8">
    <location>
        <begin position="4"/>
        <end position="118"/>
    </location>
</feature>
<dbReference type="Gene3D" id="3.30.300.20">
    <property type="match status" value="2"/>
</dbReference>
<dbReference type="EMBL" id="JACGBB010000013">
    <property type="protein sequence ID" value="MBZ7987724.1"/>
    <property type="molecule type" value="Genomic_DNA"/>
</dbReference>
<dbReference type="InterPro" id="IPR015946">
    <property type="entry name" value="KH_dom-like_a/b"/>
</dbReference>
<dbReference type="SUPFAM" id="SSF50249">
    <property type="entry name" value="Nucleic acid-binding proteins"/>
    <property type="match status" value="1"/>
</dbReference>
<evidence type="ECO:0000313" key="11">
    <source>
        <dbReference type="EMBL" id="MBZ7987724.1"/>
    </source>
</evidence>
<keyword evidence="7" id="KW-0175">Coiled coil</keyword>
<evidence type="ECO:0000259" key="9">
    <source>
        <dbReference type="Pfam" id="PF13184"/>
    </source>
</evidence>
<dbReference type="Proteomes" id="UP000786183">
    <property type="component" value="Unassembled WGS sequence"/>
</dbReference>
<comment type="subunit">
    <text evidence="6">Monomer. Binds directly to the core enzyme of the DNA-dependent RNA polymerase and to nascent RNA.</text>
</comment>
<keyword evidence="5 6" id="KW-0804">Transcription</keyword>
<protein>
    <recommendedName>
        <fullName evidence="6">Transcription termination/antitermination protein NusA</fullName>
    </recommendedName>
</protein>
<dbReference type="Pfam" id="PF08529">
    <property type="entry name" value="NusA_N"/>
    <property type="match status" value="1"/>
</dbReference>
<evidence type="ECO:0000256" key="2">
    <source>
        <dbReference type="ARBA" id="ARBA00022490"/>
    </source>
</evidence>
<evidence type="ECO:0000256" key="1">
    <source>
        <dbReference type="ARBA" id="ARBA00022472"/>
    </source>
</evidence>
<comment type="subcellular location">
    <subcellularLocation>
        <location evidence="6">Cytoplasm</location>
    </subcellularLocation>
</comment>
<evidence type="ECO:0000259" key="10">
    <source>
        <dbReference type="Pfam" id="PF23095"/>
    </source>
</evidence>
<dbReference type="InterPro" id="IPR010213">
    <property type="entry name" value="TF_NusA"/>
</dbReference>
<evidence type="ECO:0000256" key="5">
    <source>
        <dbReference type="ARBA" id="ARBA00023163"/>
    </source>
</evidence>
<feature type="coiled-coil region" evidence="7">
    <location>
        <begin position="104"/>
        <end position="131"/>
    </location>
</feature>
<evidence type="ECO:0000313" key="12">
    <source>
        <dbReference type="Proteomes" id="UP000786183"/>
    </source>
</evidence>
<dbReference type="NCBIfam" id="TIGR01953">
    <property type="entry name" value="NusA"/>
    <property type="match status" value="1"/>
</dbReference>
<evidence type="ECO:0000256" key="6">
    <source>
        <dbReference type="HAMAP-Rule" id="MF_00945"/>
    </source>
</evidence>
<comment type="caution">
    <text evidence="11">The sequence shown here is derived from an EMBL/GenBank/DDBJ whole genome shotgun (WGS) entry which is preliminary data.</text>
</comment>
<dbReference type="SUPFAM" id="SSF54814">
    <property type="entry name" value="Prokaryotic type KH domain (KH-domain type II)"/>
    <property type="match status" value="2"/>
</dbReference>
<feature type="domain" description="NusA-like second KH" evidence="10">
    <location>
        <begin position="305"/>
        <end position="360"/>
    </location>
</feature>
<proteinExistence type="inferred from homology"/>
<dbReference type="InterPro" id="IPR030842">
    <property type="entry name" value="TF_NusA_bacterial"/>
</dbReference>
<keyword evidence="6" id="KW-0889">Transcription antitermination</keyword>
<dbReference type="Pfam" id="PF13184">
    <property type="entry name" value="KH_NusA_1st"/>
    <property type="match status" value="1"/>
</dbReference>
<sequence>MERIIDIIESIANEKSLPIDEVKQKVIEAVINTAKRLFGENKNFSVDVKKSLSVYQNLIVVADNDELASDEDKYISLSKARKESSDVEISDVLNYEISFLNLDRTAINWLYKELEENIQRLLEEKLFEKYQAMIDKMIFGSVVFIDDDENTFIEFDEIRAVLPRRYRIKGEKFKIGDVLKAVIKSVRVDKKQGLRLEISRTSPKFLNALLALEVPEIKDGAIEIVNSARIPGERAKVLLRANSTSVDAVGACVGSKGVRINAISKELNGENIDCIEYSNEAALVVSRALAPAIINSVNIQDDIAHVHINTEQRNKAIGKQGINIRLCSMITGLQIQLNENKNEENGISAEEAKANLENLFKNI</sequence>
<keyword evidence="12" id="KW-1185">Reference proteome</keyword>
<dbReference type="InterPro" id="IPR009019">
    <property type="entry name" value="KH_sf_prok-type"/>
</dbReference>
<dbReference type="PANTHER" id="PTHR22648:SF0">
    <property type="entry name" value="TRANSCRIPTION TERMINATION_ANTITERMINATION PROTEIN NUSA"/>
    <property type="match status" value="1"/>
</dbReference>
<keyword evidence="2 6" id="KW-0963">Cytoplasm</keyword>
<organism evidence="11 12">
    <name type="scientific">Campylobacter canadensis</name>
    <dbReference type="NCBI Taxonomy" id="449520"/>
    <lineage>
        <taxon>Bacteria</taxon>
        <taxon>Pseudomonadati</taxon>
        <taxon>Campylobacterota</taxon>
        <taxon>Epsilonproteobacteria</taxon>
        <taxon>Campylobacterales</taxon>
        <taxon>Campylobacteraceae</taxon>
        <taxon>Campylobacter</taxon>
    </lineage>
</organism>
<comment type="function">
    <text evidence="6">Participates in both transcription termination and antitermination.</text>
</comment>
<dbReference type="InterPro" id="IPR058582">
    <property type="entry name" value="KH_NusA_2nd"/>
</dbReference>
<evidence type="ECO:0000259" key="8">
    <source>
        <dbReference type="Pfam" id="PF08529"/>
    </source>
</evidence>
<dbReference type="InterPro" id="IPR036555">
    <property type="entry name" value="NusA_N_sf"/>
</dbReference>
<gene>
    <name evidence="6 11" type="primary">nusA</name>
    <name evidence="11" type="ORF">AVCANL283_06370</name>
</gene>
<dbReference type="PANTHER" id="PTHR22648">
    <property type="entry name" value="TRANSCRIPTION TERMINATION FACTOR NUSA"/>
    <property type="match status" value="1"/>
</dbReference>
<dbReference type="Gene3D" id="2.40.50.140">
    <property type="entry name" value="Nucleic acid-binding proteins"/>
    <property type="match status" value="1"/>
</dbReference>
<dbReference type="CDD" id="cd02134">
    <property type="entry name" value="KH-II_NusA_rpt1"/>
    <property type="match status" value="1"/>
</dbReference>
<dbReference type="InterPro" id="IPR025249">
    <property type="entry name" value="TF_NusA_KH_1st"/>
</dbReference>
<dbReference type="RefSeq" id="WP_172231981.1">
    <property type="nucleotide sequence ID" value="NZ_CP035946.1"/>
</dbReference>
<keyword evidence="3 6" id="KW-0694">RNA-binding</keyword>
<reference evidence="11 12" key="1">
    <citation type="submission" date="2020-07" db="EMBL/GenBank/DDBJ databases">
        <title>Transfer of Campylobacter canadensis to the novel genus Avispirillum gen. nov., that also includes two novel species recovered from migratory waterfowl: Avispirillum anseris sp. nov. and Avispirillum brantae sp. nov.</title>
        <authorList>
            <person name="Miller W.G."/>
            <person name="Chapman M.H."/>
            <person name="Yee E."/>
            <person name="Inglis G.D."/>
        </authorList>
    </citation>
    <scope>NUCLEOTIDE SEQUENCE [LARGE SCALE GENOMIC DNA]</scope>
    <source>
        <strain evidence="11 12">L283</strain>
    </source>
</reference>
<comment type="similarity">
    <text evidence="6">Belongs to the NusA family.</text>
</comment>
<dbReference type="HAMAP" id="MF_00945_B">
    <property type="entry name" value="NusA_B"/>
    <property type="match status" value="1"/>
</dbReference>
<dbReference type="InterPro" id="IPR013735">
    <property type="entry name" value="TF_NusA_N"/>
</dbReference>
<evidence type="ECO:0000256" key="7">
    <source>
        <dbReference type="SAM" id="Coils"/>
    </source>
</evidence>
<evidence type="ECO:0000256" key="4">
    <source>
        <dbReference type="ARBA" id="ARBA00023015"/>
    </source>
</evidence>
<name>A0ABS7WUM4_9BACT</name>
<dbReference type="InterPro" id="IPR012340">
    <property type="entry name" value="NA-bd_OB-fold"/>
</dbReference>
<dbReference type="Gene3D" id="3.30.1480.10">
    <property type="entry name" value="NusA, N-terminal domain"/>
    <property type="match status" value="1"/>
</dbReference>
<feature type="domain" description="Transcription factor NusA first KH" evidence="9">
    <location>
        <begin position="200"/>
        <end position="277"/>
    </location>
</feature>
<dbReference type="SUPFAM" id="SSF69705">
    <property type="entry name" value="Transcription factor NusA, N-terminal domain"/>
    <property type="match status" value="1"/>
</dbReference>
<keyword evidence="1 6" id="KW-0806">Transcription termination</keyword>
<keyword evidence="4 6" id="KW-0805">Transcription regulation</keyword>
<accession>A0ABS7WUM4</accession>